<organism evidence="1">
    <name type="scientific">Vecturithrix granuli</name>
    <dbReference type="NCBI Taxonomy" id="1499967"/>
    <lineage>
        <taxon>Bacteria</taxon>
        <taxon>Candidatus Moduliflexota</taxon>
        <taxon>Candidatus Vecturitrichia</taxon>
        <taxon>Candidatus Vecturitrichales</taxon>
        <taxon>Candidatus Vecturitrichaceae</taxon>
        <taxon>Candidatus Vecturithrix</taxon>
    </lineage>
</organism>
<reference evidence="1" key="1">
    <citation type="journal article" date="2015" name="PeerJ">
        <title>First genomic representation of candidate bacterial phylum KSB3 points to enhanced environmental sensing as a trigger of wastewater bulking.</title>
        <authorList>
            <person name="Sekiguchi Y."/>
            <person name="Ohashi A."/>
            <person name="Parks D.H."/>
            <person name="Yamauchi T."/>
            <person name="Tyson G.W."/>
            <person name="Hugenholtz P."/>
        </authorList>
    </citation>
    <scope>NUCLEOTIDE SEQUENCE [LARGE SCALE GENOMIC DNA]</scope>
</reference>
<accession>A0A081C3R6</accession>
<dbReference type="HOGENOM" id="CLU_2505979_0_0_0"/>
<evidence type="ECO:0000313" key="2">
    <source>
        <dbReference type="Proteomes" id="UP000030661"/>
    </source>
</evidence>
<dbReference type="AlphaFoldDB" id="A0A081C3R6"/>
<sequence>MIKTYQFDSTIREDGVIVLPKSMFPLQHHRVKVIVIDWQPSQDDPVAWLNEITQKYTAIMDEADLLLDEIYTQRERNHERSFVFD</sequence>
<protein>
    <submittedName>
        <fullName evidence="1">Uncharacterized protein</fullName>
    </submittedName>
</protein>
<dbReference type="Proteomes" id="UP000030661">
    <property type="component" value="Unassembled WGS sequence"/>
</dbReference>
<dbReference type="STRING" id="1499967.U27_06198"/>
<evidence type="ECO:0000313" key="1">
    <source>
        <dbReference type="EMBL" id="GAK59221.1"/>
    </source>
</evidence>
<proteinExistence type="predicted"/>
<dbReference type="EMBL" id="DF820469">
    <property type="protein sequence ID" value="GAK59221.1"/>
    <property type="molecule type" value="Genomic_DNA"/>
</dbReference>
<keyword evidence="2" id="KW-1185">Reference proteome</keyword>
<name>A0A081C3R6_VECG1</name>
<gene>
    <name evidence="1" type="ORF">U27_06198</name>
</gene>